<name>A0A4Y6PXD4_PERCE</name>
<feature type="chain" id="PRO_5030106621" evidence="2">
    <location>
        <begin position="47"/>
        <end position="657"/>
    </location>
</feature>
<protein>
    <submittedName>
        <fullName evidence="3">Tetratricopeptide repeat protein</fullName>
    </submittedName>
</protein>
<accession>A0A5B8Y825</accession>
<reference evidence="3 4" key="1">
    <citation type="submission" date="2019-06" db="EMBL/GenBank/DDBJ databases">
        <title>Persicimonas caeni gen. nov., sp. nov., a predatory bacterium isolated from solar saltern.</title>
        <authorList>
            <person name="Wang S."/>
        </authorList>
    </citation>
    <scope>NUCLEOTIDE SEQUENCE [LARGE SCALE GENOMIC DNA]</scope>
    <source>
        <strain evidence="3 4">YN101</strain>
    </source>
</reference>
<proteinExistence type="predicted"/>
<dbReference type="Proteomes" id="UP000315995">
    <property type="component" value="Chromosome"/>
</dbReference>
<evidence type="ECO:0000256" key="1">
    <source>
        <dbReference type="SAM" id="MobiDB-lite"/>
    </source>
</evidence>
<dbReference type="SUPFAM" id="SSF48452">
    <property type="entry name" value="TPR-like"/>
    <property type="match status" value="1"/>
</dbReference>
<keyword evidence="2" id="KW-0732">Signal</keyword>
<gene>
    <name evidence="3" type="ORF">FIV42_19730</name>
</gene>
<evidence type="ECO:0000313" key="4">
    <source>
        <dbReference type="Proteomes" id="UP000315995"/>
    </source>
</evidence>
<dbReference type="Pfam" id="PF13432">
    <property type="entry name" value="TPR_16"/>
    <property type="match status" value="2"/>
</dbReference>
<dbReference type="OrthoDB" id="5482456at2"/>
<feature type="signal peptide" evidence="2">
    <location>
        <begin position="1"/>
        <end position="46"/>
    </location>
</feature>
<dbReference type="InterPro" id="IPR011990">
    <property type="entry name" value="TPR-like_helical_dom_sf"/>
</dbReference>
<dbReference type="EMBL" id="CP041186">
    <property type="protein sequence ID" value="QDG52890.1"/>
    <property type="molecule type" value="Genomic_DNA"/>
</dbReference>
<evidence type="ECO:0000313" key="3">
    <source>
        <dbReference type="EMBL" id="QDG52890.1"/>
    </source>
</evidence>
<dbReference type="AlphaFoldDB" id="A0A4Y6PXD4"/>
<accession>A0A4Y6PXD4</accession>
<evidence type="ECO:0000256" key="2">
    <source>
        <dbReference type="SAM" id="SignalP"/>
    </source>
</evidence>
<sequence>MMFMRSQIQKAETGRAVRRRFRLLKRVLMCLLVAAMWTAPVSSAHALDKNQIIQMSKLGMETNAIKGAIDGAGSELKLSPEEVGELRAAGVDEEVIKYLEATGHVEGGDEADGGEEAPAPADDEASGPAPAPAPGEEEESKEYTEEELEKLAEEKAKEINEEKKAEEARQRKIQAEARKLPQAKRAVESGDNMSAAKTYLKFLSLNPDPEGDDFYAAKFGLAKALYQEGILSGAANPLLDVIMAGAQRPHFKEAFYMLEELTKRIGFQPPLLEEMTKFYVGDMNAKFKNDFHYYLGKFFFDYGRGDLAIEYLDKVEKGAADYPEALYLKGVAQLEQQKQGEALKNFERAIVAGEQEPGGNEEILQLGYMALARVFYEVGYYDVALYYYQKIPSKSARNASATFETAWTYFMKNDYKRALGTFHTLHSPYYSEWYFPDLYILESAVYLNLCQFDKSKEALAKFQQTYLDKRPVLEKFLQETTEPKAYWTALTGIYQKDKPKAARNLPPMFANAVLDELEFYNVYGVIQTLKKERDALKQNVSALGEFGQQVLGSVESQLDTKIEEGGILVQQKLSEVNKELQDWDLKATQISFDIGSEEEAQLERRLRNQSVEEEGVEQGTTLLIVADDFTPWPFEGEYWADEVTNYRSRLRSSCSAE</sequence>
<organism evidence="3 4">
    <name type="scientific">Persicimonas caeni</name>
    <dbReference type="NCBI Taxonomy" id="2292766"/>
    <lineage>
        <taxon>Bacteria</taxon>
        <taxon>Deltaproteobacteria</taxon>
        <taxon>Bradymonadales</taxon>
        <taxon>Bradymonadaceae</taxon>
        <taxon>Persicimonas</taxon>
    </lineage>
</organism>
<keyword evidence="4" id="KW-1185">Reference proteome</keyword>
<feature type="compositionally biased region" description="Acidic residues" evidence="1">
    <location>
        <begin position="108"/>
        <end position="125"/>
    </location>
</feature>
<feature type="compositionally biased region" description="Acidic residues" evidence="1">
    <location>
        <begin position="135"/>
        <end position="148"/>
    </location>
</feature>
<feature type="region of interest" description="Disordered" evidence="1">
    <location>
        <begin position="103"/>
        <end position="149"/>
    </location>
</feature>
<dbReference type="Gene3D" id="1.25.40.10">
    <property type="entry name" value="Tetratricopeptide repeat domain"/>
    <property type="match status" value="2"/>
</dbReference>